<dbReference type="GO" id="GO:0006654">
    <property type="term" value="P:phosphatidic acid biosynthetic process"/>
    <property type="evidence" value="ECO:0007669"/>
    <property type="project" value="TreeGrafter"/>
</dbReference>
<dbReference type="GO" id="GO:0004806">
    <property type="term" value="F:triacylglycerol lipase activity"/>
    <property type="evidence" value="ECO:0007669"/>
    <property type="project" value="TreeGrafter"/>
</dbReference>
<reference evidence="4" key="1">
    <citation type="journal article" date="2019" name="Environ. Microbiol.">
        <title>Fungal ecological strategies reflected in gene transcription - a case study of two litter decomposers.</title>
        <authorList>
            <person name="Barbi F."/>
            <person name="Kohler A."/>
            <person name="Barry K."/>
            <person name="Baskaran P."/>
            <person name="Daum C."/>
            <person name="Fauchery L."/>
            <person name="Ihrmark K."/>
            <person name="Kuo A."/>
            <person name="LaButti K."/>
            <person name="Lipzen A."/>
            <person name="Morin E."/>
            <person name="Grigoriev I.V."/>
            <person name="Henrissat B."/>
            <person name="Lindahl B."/>
            <person name="Martin F."/>
        </authorList>
    </citation>
    <scope>NUCLEOTIDE SEQUENCE</scope>
    <source>
        <strain evidence="4">JB14</strain>
    </source>
</reference>
<name>A0A6A4IJU2_9AGAR</name>
<dbReference type="PRINTS" id="PR00080">
    <property type="entry name" value="SDRFAMILY"/>
</dbReference>
<evidence type="ECO:0000256" key="2">
    <source>
        <dbReference type="ARBA" id="ARBA00022857"/>
    </source>
</evidence>
<dbReference type="Pfam" id="PF00106">
    <property type="entry name" value="adh_short"/>
    <property type="match status" value="2"/>
</dbReference>
<dbReference type="OrthoDB" id="2102561at2759"/>
<keyword evidence="3" id="KW-0560">Oxidoreductase</keyword>
<comment type="similarity">
    <text evidence="1">Belongs to the short-chain dehydrogenases/reductases (SDR) family.</text>
</comment>
<dbReference type="SUPFAM" id="SSF51735">
    <property type="entry name" value="NAD(P)-binding Rossmann-fold domains"/>
    <property type="match status" value="2"/>
</dbReference>
<evidence type="ECO:0000256" key="3">
    <source>
        <dbReference type="ARBA" id="ARBA00023002"/>
    </source>
</evidence>
<organism evidence="4 5">
    <name type="scientific">Gymnopus androsaceus JB14</name>
    <dbReference type="NCBI Taxonomy" id="1447944"/>
    <lineage>
        <taxon>Eukaryota</taxon>
        <taxon>Fungi</taxon>
        <taxon>Dikarya</taxon>
        <taxon>Basidiomycota</taxon>
        <taxon>Agaricomycotina</taxon>
        <taxon>Agaricomycetes</taxon>
        <taxon>Agaricomycetidae</taxon>
        <taxon>Agaricales</taxon>
        <taxon>Marasmiineae</taxon>
        <taxon>Omphalotaceae</taxon>
        <taxon>Gymnopus</taxon>
    </lineage>
</organism>
<dbReference type="InterPro" id="IPR020904">
    <property type="entry name" value="Sc_DH/Rdtase_CS"/>
</dbReference>
<dbReference type="EMBL" id="ML769389">
    <property type="protein sequence ID" value="KAE9408814.1"/>
    <property type="molecule type" value="Genomic_DNA"/>
</dbReference>
<dbReference type="CDD" id="cd05374">
    <property type="entry name" value="17beta-HSD-like_SDR_c"/>
    <property type="match status" value="1"/>
</dbReference>
<dbReference type="FunFam" id="3.40.50.720:FF:000261">
    <property type="entry name" value="NADPH-dependent 1-acyldihydroxyacetone phosphate reductase"/>
    <property type="match status" value="1"/>
</dbReference>
<evidence type="ECO:0000256" key="1">
    <source>
        <dbReference type="ARBA" id="ARBA00006484"/>
    </source>
</evidence>
<dbReference type="InterPro" id="IPR036291">
    <property type="entry name" value="NAD(P)-bd_dom_sf"/>
</dbReference>
<dbReference type="InterPro" id="IPR002347">
    <property type="entry name" value="SDR_fam"/>
</dbReference>
<sequence length="568" mass="62333">MNQKSVLITGCSAGGIGHALAKEFHSRGLRVIATARRLESMIELEALGMTVLMLDVSEIDSIRKVRDEVALLTGEKLDILINNAGQALPVAVTDLDLTEVRALFEVNFFGPMTMVKEFMPLLLTSSDARIVQTGSIGGIIPVPFNAAYNASKAALHAFANVLRVELAPFENIKVINLVTGAVKTNIAKPMLLPNNSLYKPMEPAYLEKRTQLSQVNTTPTSEYAQHVVTEVLKSNPRAWFWTAKMSFVAWFVDTFVPINFVLPMMAKEYGLVDFASRISSSLIQVPRNKKNVLITGCSAGGIGHALAKEFHKKGHHVFASARQLDSMVELKDLGITVLELDVTEIESVREARDKISALTGGTLDILVNNAYRPKQVLPNIMPVTDMDMDTARGLFEVNLYGAITMVQQFVQLLTASGDGRVAQLGSVAGIFPMPFSAPYSASKAATHALSNTMSVELVPFKFVVLVTGGVQSNISRQMHLPDNSLYKSVEHILREKRVGVSQVGAMPTADYAERVVNELLKPKPRAWLWLGKNSLLCWLFDRFLWKTALDGMMARMFGLLELSALVKG</sequence>
<dbReference type="Proteomes" id="UP000799118">
    <property type="component" value="Unassembled WGS sequence"/>
</dbReference>
<keyword evidence="5" id="KW-1185">Reference proteome</keyword>
<proteinExistence type="inferred from homology"/>
<dbReference type="PANTHER" id="PTHR44169">
    <property type="entry name" value="NADPH-DEPENDENT 1-ACYLDIHYDROXYACETONE PHOSPHATE REDUCTASE"/>
    <property type="match status" value="1"/>
</dbReference>
<dbReference type="AlphaFoldDB" id="A0A6A4IJU2"/>
<dbReference type="PROSITE" id="PS00061">
    <property type="entry name" value="ADH_SHORT"/>
    <property type="match status" value="2"/>
</dbReference>
<dbReference type="PANTHER" id="PTHR44169:SF6">
    <property type="entry name" value="NADPH-DEPENDENT 1-ACYLDIHYDROXYACETONE PHOSPHATE REDUCTASE"/>
    <property type="match status" value="1"/>
</dbReference>
<keyword evidence="2" id="KW-0521">NADP</keyword>
<dbReference type="PRINTS" id="PR00081">
    <property type="entry name" value="GDHRDH"/>
</dbReference>
<dbReference type="Gene3D" id="3.40.50.720">
    <property type="entry name" value="NAD(P)-binding Rossmann-like Domain"/>
    <property type="match status" value="2"/>
</dbReference>
<evidence type="ECO:0000313" key="5">
    <source>
        <dbReference type="Proteomes" id="UP000799118"/>
    </source>
</evidence>
<accession>A0A6A4IJU2</accession>
<dbReference type="GO" id="GO:0005783">
    <property type="term" value="C:endoplasmic reticulum"/>
    <property type="evidence" value="ECO:0007669"/>
    <property type="project" value="TreeGrafter"/>
</dbReference>
<evidence type="ECO:0000313" key="4">
    <source>
        <dbReference type="EMBL" id="KAE9408814.1"/>
    </source>
</evidence>
<dbReference type="GO" id="GO:0005811">
    <property type="term" value="C:lipid droplet"/>
    <property type="evidence" value="ECO:0007669"/>
    <property type="project" value="TreeGrafter"/>
</dbReference>
<protein>
    <submittedName>
        <fullName evidence="4">NAD(P)-binding protein</fullName>
    </submittedName>
</protein>
<dbReference type="GO" id="GO:0000140">
    <property type="term" value="F:acylglycerone-phosphate reductase (NADP+) activity"/>
    <property type="evidence" value="ECO:0007669"/>
    <property type="project" value="TreeGrafter"/>
</dbReference>
<gene>
    <name evidence="4" type="ORF">BT96DRAFT_913547</name>
</gene>
<dbReference type="GO" id="GO:0019433">
    <property type="term" value="P:triglyceride catabolic process"/>
    <property type="evidence" value="ECO:0007669"/>
    <property type="project" value="TreeGrafter"/>
</dbReference>